<dbReference type="Proteomes" id="UP001152484">
    <property type="component" value="Unassembled WGS sequence"/>
</dbReference>
<dbReference type="InterPro" id="IPR025525">
    <property type="entry name" value="hAT-like_transposase_RNase-H"/>
</dbReference>
<dbReference type="InterPro" id="IPR008906">
    <property type="entry name" value="HATC_C_dom"/>
</dbReference>
<sequence>MIKRMKSLNTLLLDGEYLHVRCCCHILNLILQDGLSELNKEVVCIRNAIKFIKSSPARLENFRKFAVREGFDKNVNVGMDVCTRWNSIYNVLERGLKFSKVFDRMAEEHKPYSDWFFEKHKSGAYLRQGPPLGDDWERAKAFVYFLKKFYDATLRLSSFKSPTSHIVFEEMVTIQLEIQKAVDDNNNLPLKRVATSMLSKLNKYWGSVQKINHLFIVGNVLDPRWKLGYQKILLEKCGVPKDDIETTKSLIKQILMRFYEAYKAFEPAPAQSASNTPAGEVNLGQIDDCDTRAAMRAAYLHQQANQTVQINNEVDAYLCDPCEGSLNQSFCLLFWWKVNSSKYPILAKVAKDVFAMPCSTVASENAFSLGERTVNYFRSSLSPKMVEALVCSNDWIKADDFNFFKEPTKEEEEEEFYKECEEVENGVAGLELTGSTLDYAETIPNVHLGLLSS</sequence>
<dbReference type="GO" id="GO:0046983">
    <property type="term" value="F:protein dimerization activity"/>
    <property type="evidence" value="ECO:0007669"/>
    <property type="project" value="InterPro"/>
</dbReference>
<dbReference type="PANTHER" id="PTHR23272">
    <property type="entry name" value="BED FINGER-RELATED"/>
    <property type="match status" value="1"/>
</dbReference>
<dbReference type="Pfam" id="PF05699">
    <property type="entry name" value="Dimer_Tnp_hAT"/>
    <property type="match status" value="1"/>
</dbReference>
<proteinExistence type="predicted"/>
<dbReference type="OrthoDB" id="1723429at2759"/>
<dbReference type="Pfam" id="PF14372">
    <property type="entry name" value="hAT-like_RNase-H"/>
    <property type="match status" value="1"/>
</dbReference>
<dbReference type="InterPro" id="IPR012337">
    <property type="entry name" value="RNaseH-like_sf"/>
</dbReference>
<dbReference type="PANTHER" id="PTHR23272:SF161">
    <property type="entry name" value="ZINC FINGER BED DOMAIN-CONTAINING PROTEIN RICESLEEPER 1-LIKE"/>
    <property type="match status" value="1"/>
</dbReference>
<dbReference type="AlphaFoldDB" id="A0A9P1EHP2"/>
<evidence type="ECO:0000259" key="2">
    <source>
        <dbReference type="Pfam" id="PF14372"/>
    </source>
</evidence>
<dbReference type="SUPFAM" id="SSF53098">
    <property type="entry name" value="Ribonuclease H-like"/>
    <property type="match status" value="1"/>
</dbReference>
<dbReference type="EMBL" id="CAMAPE010000051">
    <property type="protein sequence ID" value="CAH9107432.1"/>
    <property type="molecule type" value="Genomic_DNA"/>
</dbReference>
<organism evidence="3 4">
    <name type="scientific">Cuscuta europaea</name>
    <name type="common">European dodder</name>
    <dbReference type="NCBI Taxonomy" id="41803"/>
    <lineage>
        <taxon>Eukaryota</taxon>
        <taxon>Viridiplantae</taxon>
        <taxon>Streptophyta</taxon>
        <taxon>Embryophyta</taxon>
        <taxon>Tracheophyta</taxon>
        <taxon>Spermatophyta</taxon>
        <taxon>Magnoliopsida</taxon>
        <taxon>eudicotyledons</taxon>
        <taxon>Gunneridae</taxon>
        <taxon>Pentapetalae</taxon>
        <taxon>asterids</taxon>
        <taxon>lamiids</taxon>
        <taxon>Solanales</taxon>
        <taxon>Convolvulaceae</taxon>
        <taxon>Cuscuteae</taxon>
        <taxon>Cuscuta</taxon>
        <taxon>Cuscuta subgen. Cuscuta</taxon>
    </lineage>
</organism>
<comment type="caution">
    <text evidence="3">The sequence shown here is derived from an EMBL/GenBank/DDBJ whole genome shotgun (WGS) entry which is preliminary data.</text>
</comment>
<evidence type="ECO:0000313" key="4">
    <source>
        <dbReference type="Proteomes" id="UP001152484"/>
    </source>
</evidence>
<gene>
    <name evidence="3" type="ORF">CEURO_LOCUS17707</name>
</gene>
<accession>A0A9P1EHP2</accession>
<feature type="domain" description="HAT C-terminal dimerisation" evidence="1">
    <location>
        <begin position="313"/>
        <end position="396"/>
    </location>
</feature>
<name>A0A9P1EHP2_CUSEU</name>
<evidence type="ECO:0008006" key="5">
    <source>
        <dbReference type="Google" id="ProtNLM"/>
    </source>
</evidence>
<protein>
    <recommendedName>
        <fullName evidence="5">HAT C-terminal dimerisation domain-containing protein</fullName>
    </recommendedName>
</protein>
<feature type="domain" description="hAT-like transposase RNase-H fold" evidence="2">
    <location>
        <begin position="158"/>
        <end position="254"/>
    </location>
</feature>
<evidence type="ECO:0000259" key="1">
    <source>
        <dbReference type="Pfam" id="PF05699"/>
    </source>
</evidence>
<evidence type="ECO:0000313" key="3">
    <source>
        <dbReference type="EMBL" id="CAH9107432.1"/>
    </source>
</evidence>
<reference evidence="3" key="1">
    <citation type="submission" date="2022-07" db="EMBL/GenBank/DDBJ databases">
        <authorList>
            <person name="Macas J."/>
            <person name="Novak P."/>
            <person name="Neumann P."/>
        </authorList>
    </citation>
    <scope>NUCLEOTIDE SEQUENCE</scope>
</reference>
<dbReference type="GO" id="GO:0003677">
    <property type="term" value="F:DNA binding"/>
    <property type="evidence" value="ECO:0007669"/>
    <property type="project" value="InterPro"/>
</dbReference>
<keyword evidence="4" id="KW-1185">Reference proteome</keyword>